<feature type="active site" evidence="12">
    <location>
        <position position="77"/>
    </location>
</feature>
<keyword evidence="11 12" id="KW-0234">DNA repair</keyword>
<keyword evidence="7 12" id="KW-0378">Hydrolase</keyword>
<dbReference type="NCBIfam" id="TIGR00228">
    <property type="entry name" value="ruvC"/>
    <property type="match status" value="1"/>
</dbReference>
<feature type="active site" evidence="12">
    <location>
        <position position="17"/>
    </location>
</feature>
<name>A0ABQ3JYK2_9DEIO</name>
<dbReference type="EC" id="3.1.21.10" evidence="12 13"/>
<dbReference type="SUPFAM" id="SSF53098">
    <property type="entry name" value="Ribonuclease H-like"/>
    <property type="match status" value="1"/>
</dbReference>
<dbReference type="CDD" id="cd16962">
    <property type="entry name" value="RuvC"/>
    <property type="match status" value="1"/>
</dbReference>
<keyword evidence="5 12" id="KW-0255">Endonuclease</keyword>
<evidence type="ECO:0000256" key="2">
    <source>
        <dbReference type="ARBA" id="ARBA00022490"/>
    </source>
</evidence>
<evidence type="ECO:0000256" key="8">
    <source>
        <dbReference type="ARBA" id="ARBA00022842"/>
    </source>
</evidence>
<feature type="binding site" evidence="12">
    <location>
        <position position="17"/>
    </location>
    <ligand>
        <name>Mg(2+)</name>
        <dbReference type="ChEBI" id="CHEBI:18420"/>
        <label>1</label>
    </ligand>
</feature>
<keyword evidence="8 12" id="KW-0460">Magnesium</keyword>
<dbReference type="EMBL" id="BNAL01000003">
    <property type="protein sequence ID" value="GHF96008.1"/>
    <property type="molecule type" value="Genomic_DNA"/>
</dbReference>
<feature type="active site" evidence="12">
    <location>
        <position position="149"/>
    </location>
</feature>
<gene>
    <name evidence="12 14" type="primary">ruvC</name>
    <name evidence="14" type="ORF">GCM10017783_04910</name>
</gene>
<dbReference type="Gene3D" id="3.30.420.10">
    <property type="entry name" value="Ribonuclease H-like superfamily/Ribonuclease H"/>
    <property type="match status" value="1"/>
</dbReference>
<comment type="subcellular location">
    <subcellularLocation>
        <location evidence="12">Cytoplasm</location>
    </subcellularLocation>
</comment>
<evidence type="ECO:0000313" key="14">
    <source>
        <dbReference type="EMBL" id="GHF96008.1"/>
    </source>
</evidence>
<protein>
    <recommendedName>
        <fullName evidence="12 13">Crossover junction endodeoxyribonuclease RuvC</fullName>
        <ecNumber evidence="12 13">3.1.21.10</ecNumber>
    </recommendedName>
    <alternativeName>
        <fullName evidence="12">Holliday junction nuclease RuvC</fullName>
    </alternativeName>
    <alternativeName>
        <fullName evidence="12">Holliday junction resolvase RuvC</fullName>
    </alternativeName>
</protein>
<keyword evidence="10 12" id="KW-0233">DNA recombination</keyword>
<keyword evidence="2 12" id="KW-0963">Cytoplasm</keyword>
<organism evidence="14 15">
    <name type="scientific">Deinococcus piscis</name>
    <dbReference type="NCBI Taxonomy" id="394230"/>
    <lineage>
        <taxon>Bacteria</taxon>
        <taxon>Thermotogati</taxon>
        <taxon>Deinococcota</taxon>
        <taxon>Deinococci</taxon>
        <taxon>Deinococcales</taxon>
        <taxon>Deinococcaceae</taxon>
        <taxon>Deinococcus</taxon>
    </lineage>
</organism>
<reference evidence="15" key="1">
    <citation type="journal article" date="2019" name="Int. J. Syst. Evol. Microbiol.">
        <title>The Global Catalogue of Microorganisms (GCM) 10K type strain sequencing project: providing services to taxonomists for standard genome sequencing and annotation.</title>
        <authorList>
            <consortium name="The Broad Institute Genomics Platform"/>
            <consortium name="The Broad Institute Genome Sequencing Center for Infectious Disease"/>
            <person name="Wu L."/>
            <person name="Ma J."/>
        </authorList>
    </citation>
    <scope>NUCLEOTIDE SEQUENCE [LARGE SCALE GENOMIC DNA]</scope>
    <source>
        <strain evidence="15">CGMCC 1.18439</strain>
    </source>
</reference>
<evidence type="ECO:0000256" key="6">
    <source>
        <dbReference type="ARBA" id="ARBA00022763"/>
    </source>
</evidence>
<keyword evidence="4 12" id="KW-0479">Metal-binding</keyword>
<evidence type="ECO:0000256" key="1">
    <source>
        <dbReference type="ARBA" id="ARBA00009518"/>
    </source>
</evidence>
<evidence type="ECO:0000256" key="10">
    <source>
        <dbReference type="ARBA" id="ARBA00023172"/>
    </source>
</evidence>
<dbReference type="PANTHER" id="PTHR30194:SF3">
    <property type="entry name" value="CROSSOVER JUNCTION ENDODEOXYRIBONUCLEASE RUVC"/>
    <property type="match status" value="1"/>
</dbReference>
<dbReference type="HAMAP" id="MF_00034">
    <property type="entry name" value="RuvC"/>
    <property type="match status" value="1"/>
</dbReference>
<comment type="function">
    <text evidence="12">The RuvA-RuvB-RuvC complex processes Holliday junction (HJ) DNA during genetic recombination and DNA repair. Endonuclease that resolves HJ intermediates. Cleaves cruciform DNA by making single-stranded nicks across the HJ at symmetrical positions within the homologous arms, yielding a 5'-phosphate and a 3'-hydroxyl group; requires a central core of homology in the junction. The consensus cleavage sequence is 5'-(A/T)TT(C/G)-3'. Cleavage occurs on the 3'-side of the TT dinucleotide at the point of strand exchange. HJ branch migration catalyzed by RuvA-RuvB allows RuvC to scan DNA until it finds its consensus sequence, where it cleaves and resolves the cruciform DNA.</text>
</comment>
<evidence type="ECO:0000256" key="4">
    <source>
        <dbReference type="ARBA" id="ARBA00022723"/>
    </source>
</evidence>
<dbReference type="Proteomes" id="UP000632154">
    <property type="component" value="Unassembled WGS sequence"/>
</dbReference>
<evidence type="ECO:0000256" key="13">
    <source>
        <dbReference type="NCBIfam" id="TIGR00228"/>
    </source>
</evidence>
<evidence type="ECO:0000256" key="5">
    <source>
        <dbReference type="ARBA" id="ARBA00022759"/>
    </source>
</evidence>
<feature type="binding site" evidence="12">
    <location>
        <position position="149"/>
    </location>
    <ligand>
        <name>Mg(2+)</name>
        <dbReference type="ChEBI" id="CHEBI:18420"/>
        <label>1</label>
    </ligand>
</feature>
<dbReference type="Pfam" id="PF02075">
    <property type="entry name" value="RuvC"/>
    <property type="match status" value="1"/>
</dbReference>
<evidence type="ECO:0000256" key="11">
    <source>
        <dbReference type="ARBA" id="ARBA00023204"/>
    </source>
</evidence>
<keyword evidence="3 12" id="KW-0540">Nuclease</keyword>
<accession>A0ABQ3JYK2</accession>
<evidence type="ECO:0000313" key="15">
    <source>
        <dbReference type="Proteomes" id="UP000632154"/>
    </source>
</evidence>
<keyword evidence="9 12" id="KW-0238">DNA-binding</keyword>
<sequence length="186" mass="20109">MVSDCERDGEMRVLGVDPGLANLGLGVVDGDVRRAVCLHQECVTTPSSQEMGQRLLTLHRRIAAVIDEFQPEAVALEDQILRRQADVAFKVGQAYGVVQLTCGQRGLPVYGYGPMQVKKALVGTGRADKEQIIYMVRANLGLRALTNNHAADALALALTHLASAPLVSRSALEVALQAAQKRGRRR</sequence>
<keyword evidence="15" id="KW-1185">Reference proteome</keyword>
<dbReference type="InterPro" id="IPR036397">
    <property type="entry name" value="RNaseH_sf"/>
</dbReference>
<evidence type="ECO:0000256" key="12">
    <source>
        <dbReference type="HAMAP-Rule" id="MF_00034"/>
    </source>
</evidence>
<comment type="catalytic activity">
    <reaction evidence="12">
        <text>Endonucleolytic cleavage at a junction such as a reciprocal single-stranded crossover between two homologous DNA duplexes (Holliday junction).</text>
        <dbReference type="EC" id="3.1.21.10"/>
    </reaction>
</comment>
<dbReference type="InterPro" id="IPR012337">
    <property type="entry name" value="RNaseH-like_sf"/>
</dbReference>
<dbReference type="PRINTS" id="PR00696">
    <property type="entry name" value="RSOLVASERUVC"/>
</dbReference>
<comment type="subunit">
    <text evidence="12">Homodimer which binds Holliday junction (HJ) DNA. The HJ becomes 2-fold symmetrical on binding to RuvC with unstacked arms; it has a different conformation from HJ DNA in complex with RuvA. In the full resolvosome a probable DNA-RuvA(4)-RuvB(12)-RuvC(2) complex forms which resolves the HJ.</text>
</comment>
<evidence type="ECO:0000256" key="7">
    <source>
        <dbReference type="ARBA" id="ARBA00022801"/>
    </source>
</evidence>
<comment type="cofactor">
    <cofactor evidence="12">
        <name>Mg(2+)</name>
        <dbReference type="ChEBI" id="CHEBI:18420"/>
    </cofactor>
    <text evidence="12">Binds 2 Mg(2+) ion per subunit.</text>
</comment>
<evidence type="ECO:0000256" key="9">
    <source>
        <dbReference type="ARBA" id="ARBA00023125"/>
    </source>
</evidence>
<evidence type="ECO:0000256" key="3">
    <source>
        <dbReference type="ARBA" id="ARBA00022722"/>
    </source>
</evidence>
<comment type="caution">
    <text evidence="14">The sequence shown here is derived from an EMBL/GenBank/DDBJ whole genome shotgun (WGS) entry which is preliminary data.</text>
</comment>
<dbReference type="InterPro" id="IPR002176">
    <property type="entry name" value="X-over_junc_endoDNase_RuvC"/>
</dbReference>
<dbReference type="PANTHER" id="PTHR30194">
    <property type="entry name" value="CROSSOVER JUNCTION ENDODEOXYRIBONUCLEASE RUVC"/>
    <property type="match status" value="1"/>
</dbReference>
<proteinExistence type="inferred from homology"/>
<feature type="binding site" evidence="12">
    <location>
        <position position="77"/>
    </location>
    <ligand>
        <name>Mg(2+)</name>
        <dbReference type="ChEBI" id="CHEBI:18420"/>
        <label>2</label>
    </ligand>
</feature>
<keyword evidence="6 12" id="KW-0227">DNA damage</keyword>
<comment type="similarity">
    <text evidence="1 12">Belongs to the RuvC family.</text>
</comment>